<evidence type="ECO:0000313" key="2">
    <source>
        <dbReference type="Proteomes" id="UP000676336"/>
    </source>
</evidence>
<reference evidence="1" key="1">
    <citation type="submission" date="2021-02" db="EMBL/GenBank/DDBJ databases">
        <authorList>
            <person name="Nowell W R."/>
        </authorList>
    </citation>
    <scope>NUCLEOTIDE SEQUENCE</scope>
</reference>
<comment type="caution">
    <text evidence="1">The sequence shown here is derived from an EMBL/GenBank/DDBJ whole genome shotgun (WGS) entry which is preliminary data.</text>
</comment>
<evidence type="ECO:0000313" key="1">
    <source>
        <dbReference type="EMBL" id="CAF5209754.1"/>
    </source>
</evidence>
<feature type="non-terminal residue" evidence="1">
    <location>
        <position position="49"/>
    </location>
</feature>
<gene>
    <name evidence="1" type="ORF">SMN809_LOCUS77961</name>
</gene>
<feature type="non-terminal residue" evidence="1">
    <location>
        <position position="1"/>
    </location>
</feature>
<protein>
    <submittedName>
        <fullName evidence="1">Uncharacterized protein</fullName>
    </submittedName>
</protein>
<sequence length="49" mass="5736">QQQQQQQQVLTYEQLILILDACSHFLLNTVKSTESLNKQENTSTMKKQQ</sequence>
<organism evidence="1 2">
    <name type="scientific">Rotaria magnacalcarata</name>
    <dbReference type="NCBI Taxonomy" id="392030"/>
    <lineage>
        <taxon>Eukaryota</taxon>
        <taxon>Metazoa</taxon>
        <taxon>Spiralia</taxon>
        <taxon>Gnathifera</taxon>
        <taxon>Rotifera</taxon>
        <taxon>Eurotatoria</taxon>
        <taxon>Bdelloidea</taxon>
        <taxon>Philodinida</taxon>
        <taxon>Philodinidae</taxon>
        <taxon>Rotaria</taxon>
    </lineage>
</organism>
<name>A0A8S3IYV8_9BILA</name>
<dbReference type="AlphaFoldDB" id="A0A8S3IYV8"/>
<dbReference type="Proteomes" id="UP000676336">
    <property type="component" value="Unassembled WGS sequence"/>
</dbReference>
<accession>A0A8S3IYV8</accession>
<dbReference type="EMBL" id="CAJOBI010338643">
    <property type="protein sequence ID" value="CAF5209754.1"/>
    <property type="molecule type" value="Genomic_DNA"/>
</dbReference>
<proteinExistence type="predicted"/>